<dbReference type="GO" id="GO:0016740">
    <property type="term" value="F:transferase activity"/>
    <property type="evidence" value="ECO:0007669"/>
    <property type="project" value="UniProtKB-KW"/>
</dbReference>
<proteinExistence type="predicted"/>
<dbReference type="AlphaFoldDB" id="A0A829GBA3"/>
<keyword evidence="1" id="KW-0812">Transmembrane</keyword>
<reference evidence="2 3" key="1">
    <citation type="journal article" date="2013" name="PLoS ONE">
        <title>Lactobacillus paracasei comparative genomics: towards species pan-genome definition and exploitation of diversity.</title>
        <authorList>
            <person name="Smokvina T."/>
            <person name="Wels M."/>
            <person name="Polka J."/>
            <person name="Chervaux C."/>
            <person name="Brisse S."/>
            <person name="Boekhorst J."/>
            <person name="van Hylckama Vlieg J.E."/>
            <person name="Siezen R.J."/>
        </authorList>
    </citation>
    <scope>NUCLEOTIDE SEQUENCE [LARGE SCALE GENOMIC DNA]</scope>
    <source>
        <strain evidence="2 3">Lpp123</strain>
    </source>
</reference>
<name>A0A829GBA3_LACPA</name>
<evidence type="ECO:0000313" key="3">
    <source>
        <dbReference type="Proteomes" id="UP000014316"/>
    </source>
</evidence>
<organism evidence="2 3">
    <name type="scientific">Lacticaseibacillus paracasei subsp. paracasei Lpp123</name>
    <dbReference type="NCBI Taxonomy" id="1256201"/>
    <lineage>
        <taxon>Bacteria</taxon>
        <taxon>Bacillati</taxon>
        <taxon>Bacillota</taxon>
        <taxon>Bacilli</taxon>
        <taxon>Lactobacillales</taxon>
        <taxon>Lactobacillaceae</taxon>
        <taxon>Lacticaseibacillus</taxon>
    </lineage>
</organism>
<accession>A0A829GBA3</accession>
<dbReference type="EMBL" id="ANJW01001065">
    <property type="protein sequence ID" value="EPC48031.1"/>
    <property type="molecule type" value="Genomic_DNA"/>
</dbReference>
<sequence length="28" mass="3469">MKKIKQWTVDWWFIGILILAAFLYAWNI</sequence>
<feature type="transmembrane region" description="Helical" evidence="1">
    <location>
        <begin position="7"/>
        <end position="26"/>
    </location>
</feature>
<keyword evidence="1" id="KW-1133">Transmembrane helix</keyword>
<feature type="non-terminal residue" evidence="2">
    <location>
        <position position="28"/>
    </location>
</feature>
<keyword evidence="2" id="KW-0808">Transferase</keyword>
<gene>
    <name evidence="2" type="ORF">Lpp123_17853</name>
</gene>
<keyword evidence="1" id="KW-0472">Membrane</keyword>
<evidence type="ECO:0000313" key="2">
    <source>
        <dbReference type="EMBL" id="EPC48031.1"/>
    </source>
</evidence>
<dbReference type="Proteomes" id="UP000014316">
    <property type="component" value="Unassembled WGS sequence"/>
</dbReference>
<comment type="caution">
    <text evidence="2">The sequence shown here is derived from an EMBL/GenBank/DDBJ whole genome shotgun (WGS) entry which is preliminary data.</text>
</comment>
<protein>
    <submittedName>
        <fullName evidence="2">Glycosyltransferase</fullName>
    </submittedName>
</protein>
<evidence type="ECO:0000256" key="1">
    <source>
        <dbReference type="SAM" id="Phobius"/>
    </source>
</evidence>